<evidence type="ECO:0000313" key="2">
    <source>
        <dbReference type="EMBL" id="GBM46656.1"/>
    </source>
</evidence>
<evidence type="ECO:0000313" key="3">
    <source>
        <dbReference type="Proteomes" id="UP000499080"/>
    </source>
</evidence>
<comment type="caution">
    <text evidence="2">The sequence shown here is derived from an EMBL/GenBank/DDBJ whole genome shotgun (WGS) entry which is preliminary data.</text>
</comment>
<dbReference type="Proteomes" id="UP000499080">
    <property type="component" value="Unassembled WGS sequence"/>
</dbReference>
<name>A0A4Y2G1K3_ARAVE</name>
<proteinExistence type="predicted"/>
<gene>
    <name evidence="2" type="ORF">AVEN_274153_1</name>
</gene>
<dbReference type="AlphaFoldDB" id="A0A4Y2G1K3"/>
<keyword evidence="3" id="KW-1185">Reference proteome</keyword>
<reference evidence="2 3" key="1">
    <citation type="journal article" date="2019" name="Sci. Rep.">
        <title>Orb-weaving spider Araneus ventricosus genome elucidates the spidroin gene catalogue.</title>
        <authorList>
            <person name="Kono N."/>
            <person name="Nakamura H."/>
            <person name="Ohtoshi R."/>
            <person name="Moran D.A.P."/>
            <person name="Shinohara A."/>
            <person name="Yoshida Y."/>
            <person name="Fujiwara M."/>
            <person name="Mori M."/>
            <person name="Tomita M."/>
            <person name="Arakawa K."/>
        </authorList>
    </citation>
    <scope>NUCLEOTIDE SEQUENCE [LARGE SCALE GENOMIC DNA]</scope>
</reference>
<accession>A0A4Y2G1K3</accession>
<feature type="region of interest" description="Disordered" evidence="1">
    <location>
        <begin position="1"/>
        <end position="49"/>
    </location>
</feature>
<protein>
    <submittedName>
        <fullName evidence="2">Uncharacterized protein</fullName>
    </submittedName>
</protein>
<sequence length="96" mass="10794">MMRTTPEPVPPLQTSVPHQREEIWPRRIKGASDPLTRGSSMESGFKFGAPQPEAETLPVVERLYPKNLSEISVHEGAVYYIVMNNSVITSITFGYF</sequence>
<organism evidence="2 3">
    <name type="scientific">Araneus ventricosus</name>
    <name type="common">Orbweaver spider</name>
    <name type="synonym">Epeira ventricosa</name>
    <dbReference type="NCBI Taxonomy" id="182803"/>
    <lineage>
        <taxon>Eukaryota</taxon>
        <taxon>Metazoa</taxon>
        <taxon>Ecdysozoa</taxon>
        <taxon>Arthropoda</taxon>
        <taxon>Chelicerata</taxon>
        <taxon>Arachnida</taxon>
        <taxon>Araneae</taxon>
        <taxon>Araneomorphae</taxon>
        <taxon>Entelegynae</taxon>
        <taxon>Araneoidea</taxon>
        <taxon>Araneidae</taxon>
        <taxon>Araneus</taxon>
    </lineage>
</organism>
<evidence type="ECO:0000256" key="1">
    <source>
        <dbReference type="SAM" id="MobiDB-lite"/>
    </source>
</evidence>
<dbReference type="EMBL" id="BGPR01001145">
    <property type="protein sequence ID" value="GBM46656.1"/>
    <property type="molecule type" value="Genomic_DNA"/>
</dbReference>